<evidence type="ECO:0000313" key="2">
    <source>
        <dbReference type="EMBL" id="MFC7704652.1"/>
    </source>
</evidence>
<name>A0ABW2UIY2_9RHOB</name>
<feature type="region of interest" description="Disordered" evidence="1">
    <location>
        <begin position="1"/>
        <end position="21"/>
    </location>
</feature>
<proteinExistence type="predicted"/>
<dbReference type="SUPFAM" id="SSF56059">
    <property type="entry name" value="Glutathione synthetase ATP-binding domain-like"/>
    <property type="match status" value="1"/>
</dbReference>
<sequence>MPHEPATTRPSPGAPDLKDPPLLGALIHPGMPALAPGPLYPMFKRRLNDPVFYLLPALMWLGLALRHGSLTLPTAANPSMEVGGLWGESKAQGLGLFGPVGRQFTAPYVVLCRGGESADAAEAEALAALRGAGIDFPVVAKPDRGYQGWGVRALQDVTDLRAYLAPAGAGLRILLQKLVRFQGEAGIFYIREPGAARGRIVSLALNYAPHVIGDGRKSVADLVVADPVLAANRAVYQARSPAGWGSIPAPGEVVILTNARSARLGAVYRSALDQVTPALEEIVDTIAREIPDFHFGRFDIRFSSLEALQEGRDFLIVELNGAGAEMLHLWEGATSLSSAYRTLWRQYRKLFAIGAAMRRQGHRPAGLRQMLALQRRQERLRKAYPPSS</sequence>
<keyword evidence="3" id="KW-1185">Reference proteome</keyword>
<organism evidence="2 3">
    <name type="scientific">Plastorhodobacter daqingensis</name>
    <dbReference type="NCBI Taxonomy" id="1387281"/>
    <lineage>
        <taxon>Bacteria</taxon>
        <taxon>Pseudomonadati</taxon>
        <taxon>Pseudomonadota</taxon>
        <taxon>Alphaproteobacteria</taxon>
        <taxon>Rhodobacterales</taxon>
        <taxon>Paracoccaceae</taxon>
        <taxon>Plastorhodobacter</taxon>
    </lineage>
</organism>
<evidence type="ECO:0000256" key="1">
    <source>
        <dbReference type="SAM" id="MobiDB-lite"/>
    </source>
</evidence>
<reference evidence="3" key="1">
    <citation type="journal article" date="2019" name="Int. J. Syst. Evol. Microbiol.">
        <title>The Global Catalogue of Microorganisms (GCM) 10K type strain sequencing project: providing services to taxonomists for standard genome sequencing and annotation.</title>
        <authorList>
            <consortium name="The Broad Institute Genomics Platform"/>
            <consortium name="The Broad Institute Genome Sequencing Center for Infectious Disease"/>
            <person name="Wu L."/>
            <person name="Ma J."/>
        </authorList>
    </citation>
    <scope>NUCLEOTIDE SEQUENCE [LARGE SCALE GENOMIC DNA]</scope>
    <source>
        <strain evidence="3">CGMCC 1.12750</strain>
    </source>
</reference>
<dbReference type="RefSeq" id="WP_377403200.1">
    <property type="nucleotide sequence ID" value="NZ_JBHTFQ010000005.1"/>
</dbReference>
<evidence type="ECO:0008006" key="4">
    <source>
        <dbReference type="Google" id="ProtNLM"/>
    </source>
</evidence>
<gene>
    <name evidence="2" type="ORF">ACFQXB_10650</name>
</gene>
<dbReference type="EMBL" id="JBHTFQ010000005">
    <property type="protein sequence ID" value="MFC7704652.1"/>
    <property type="molecule type" value="Genomic_DNA"/>
</dbReference>
<evidence type="ECO:0000313" key="3">
    <source>
        <dbReference type="Proteomes" id="UP001596516"/>
    </source>
</evidence>
<accession>A0ABW2UIY2</accession>
<dbReference type="Proteomes" id="UP001596516">
    <property type="component" value="Unassembled WGS sequence"/>
</dbReference>
<comment type="caution">
    <text evidence="2">The sequence shown here is derived from an EMBL/GenBank/DDBJ whole genome shotgun (WGS) entry which is preliminary data.</text>
</comment>
<protein>
    <recommendedName>
        <fullName evidence="4">ATP-grasp domain-containing protein</fullName>
    </recommendedName>
</protein>